<dbReference type="EMBL" id="CP011568">
    <property type="protein sequence ID" value="AKJ67650.1"/>
    <property type="molecule type" value="Genomic_DNA"/>
</dbReference>
<sequence length="145" mass="16190">MHRQRFVSEPGARAKTDPHARVKRRLESWGRWIELSQQGGHLPSSLTLDPNRIRHALPRFVPVSEVECAETDAAIAKLPQQVRAVAVAEYVAYVGTAVAARKIGVSERHYRRLREMLHNGVAYCLRHPGVPVPPAQVLLKPVAPD</sequence>
<gene>
    <name evidence="1" type="ORF">ABW99_04835</name>
</gene>
<dbReference type="KEGG" id="ptx:ABW99_04835"/>
<reference evidence="2" key="1">
    <citation type="submission" date="2015-06" db="EMBL/GenBank/DDBJ databases">
        <authorList>
            <person name="Lim Y.L."/>
            <person name="Ee R."/>
            <person name="Yong D."/>
            <person name="How K.Y."/>
            <person name="Yin W.F."/>
            <person name="Chan K.G."/>
        </authorList>
    </citation>
    <scope>NUCLEOTIDE SEQUENCE [LARGE SCALE GENOMIC DNA]</scope>
    <source>
        <strain evidence="2">DSM 25325</strain>
    </source>
</reference>
<dbReference type="PATRIC" id="fig|445709.3.peg.1039"/>
<dbReference type="OrthoDB" id="8637336at2"/>
<dbReference type="Proteomes" id="UP000036700">
    <property type="component" value="Chromosome"/>
</dbReference>
<organism evidence="1 2">
    <name type="scientific">Pandoraea thiooxydans</name>
    <dbReference type="NCBI Taxonomy" id="445709"/>
    <lineage>
        <taxon>Bacteria</taxon>
        <taxon>Pseudomonadati</taxon>
        <taxon>Pseudomonadota</taxon>
        <taxon>Betaproteobacteria</taxon>
        <taxon>Burkholderiales</taxon>
        <taxon>Burkholderiaceae</taxon>
        <taxon>Pandoraea</taxon>
    </lineage>
</organism>
<name>A0A0G3EL11_9BURK</name>
<proteinExistence type="predicted"/>
<protein>
    <submittedName>
        <fullName evidence="1">Uncharacterized protein</fullName>
    </submittedName>
</protein>
<keyword evidence="2" id="KW-1185">Reference proteome</keyword>
<evidence type="ECO:0000313" key="1">
    <source>
        <dbReference type="EMBL" id="AKJ67650.1"/>
    </source>
</evidence>
<accession>A0A0G3EL11</accession>
<dbReference type="AlphaFoldDB" id="A0A0G3EL11"/>
<evidence type="ECO:0000313" key="2">
    <source>
        <dbReference type="Proteomes" id="UP000036700"/>
    </source>
</evidence>
<dbReference type="RefSeq" id="WP_047213317.1">
    <property type="nucleotide sequence ID" value="NZ_CP011568.3"/>
</dbReference>